<dbReference type="EMBL" id="JAEKNR010000178">
    <property type="protein sequence ID" value="MBJ7599972.1"/>
    <property type="molecule type" value="Genomic_DNA"/>
</dbReference>
<organism evidence="2 3">
    <name type="scientific">Candidatus Nephthysia bennettiae</name>
    <dbReference type="NCBI Taxonomy" id="3127016"/>
    <lineage>
        <taxon>Bacteria</taxon>
        <taxon>Bacillati</taxon>
        <taxon>Candidatus Dormiibacterota</taxon>
        <taxon>Candidatus Dormibacteria</taxon>
        <taxon>Candidatus Dormibacterales</taxon>
        <taxon>Candidatus Dormibacteraceae</taxon>
        <taxon>Candidatus Nephthysia</taxon>
    </lineage>
</organism>
<evidence type="ECO:0000313" key="2">
    <source>
        <dbReference type="EMBL" id="MBJ7599972.1"/>
    </source>
</evidence>
<keyword evidence="3" id="KW-1185">Reference proteome</keyword>
<dbReference type="Pfam" id="PF14238">
    <property type="entry name" value="DUF4340"/>
    <property type="match status" value="1"/>
</dbReference>
<reference evidence="2" key="1">
    <citation type="submission" date="2020-10" db="EMBL/GenBank/DDBJ databases">
        <title>Ca. Dormibacterota MAGs.</title>
        <authorList>
            <person name="Montgomery K."/>
        </authorList>
    </citation>
    <scope>NUCLEOTIDE SEQUENCE [LARGE SCALE GENOMIC DNA]</scope>
    <source>
        <strain evidence="2">SC8812_S17_10</strain>
    </source>
</reference>
<name>A0A934KA27_9BACT</name>
<proteinExistence type="predicted"/>
<gene>
    <name evidence="2" type="ORF">JF922_18080</name>
</gene>
<sequence length="176" mass="18643">MVSWKGGLVLLVLLGALGAYALATRPGPAKSSSSSLVPCDVVQAVYFRVQGPARTVELQRDTITSPWRLMQPAPGLADPDRVTALVNALDVLRVQNTISNPGAAATYGLDNPREVVSCRLKADTSYTLSVGSPSFDGSGYYARKGGDHRVYVISSVEVQLFDQALAQPPVKPTPSS</sequence>
<comment type="caution">
    <text evidence="2">The sequence shown here is derived from an EMBL/GenBank/DDBJ whole genome shotgun (WGS) entry which is preliminary data.</text>
</comment>
<feature type="domain" description="DUF4340" evidence="1">
    <location>
        <begin position="67"/>
        <end position="163"/>
    </location>
</feature>
<accession>A0A934KA27</accession>
<protein>
    <submittedName>
        <fullName evidence="2">DUF4340 domain-containing protein</fullName>
    </submittedName>
</protein>
<evidence type="ECO:0000259" key="1">
    <source>
        <dbReference type="Pfam" id="PF14238"/>
    </source>
</evidence>
<evidence type="ECO:0000313" key="3">
    <source>
        <dbReference type="Proteomes" id="UP000612893"/>
    </source>
</evidence>
<dbReference type="InterPro" id="IPR025641">
    <property type="entry name" value="DUF4340"/>
</dbReference>
<dbReference type="AlphaFoldDB" id="A0A934KA27"/>
<dbReference type="Proteomes" id="UP000612893">
    <property type="component" value="Unassembled WGS sequence"/>
</dbReference>